<dbReference type="Pfam" id="PF13487">
    <property type="entry name" value="HD_5"/>
    <property type="match status" value="1"/>
</dbReference>
<dbReference type="CDD" id="cd00077">
    <property type="entry name" value="HDc"/>
    <property type="match status" value="1"/>
</dbReference>
<dbReference type="GO" id="GO:0016787">
    <property type="term" value="F:hydrolase activity"/>
    <property type="evidence" value="ECO:0007669"/>
    <property type="project" value="UniProtKB-KW"/>
</dbReference>
<organism evidence="4 5">
    <name type="scientific">Gemmatirosa kalamazoonensis</name>
    <dbReference type="NCBI Taxonomy" id="861299"/>
    <lineage>
        <taxon>Bacteria</taxon>
        <taxon>Pseudomonadati</taxon>
        <taxon>Gemmatimonadota</taxon>
        <taxon>Gemmatimonadia</taxon>
        <taxon>Gemmatimonadales</taxon>
        <taxon>Gemmatimonadaceae</taxon>
        <taxon>Gemmatirosa</taxon>
    </lineage>
</organism>
<dbReference type="STRING" id="861299.J421_2619"/>
<feature type="compositionally biased region" description="Basic and acidic residues" evidence="1">
    <location>
        <begin position="238"/>
        <end position="263"/>
    </location>
</feature>
<evidence type="ECO:0000313" key="4">
    <source>
        <dbReference type="EMBL" id="AHG90156.1"/>
    </source>
</evidence>
<evidence type="ECO:0000259" key="3">
    <source>
        <dbReference type="PROSITE" id="PS51832"/>
    </source>
</evidence>
<dbReference type="FunCoup" id="W0RH90">
    <property type="interactions" value="99"/>
</dbReference>
<reference evidence="4 5" key="1">
    <citation type="journal article" date="2014" name="Genome Announc.">
        <title>Genome Sequence and Methylome of Soil Bacterium Gemmatirosa kalamazoonensis KBS708T, a Member of the Rarely Cultivated Gemmatimonadetes Phylum.</title>
        <authorList>
            <person name="Debruyn J.M."/>
            <person name="Radosevich M."/>
            <person name="Wommack K.E."/>
            <person name="Polson S.W."/>
            <person name="Hauser L.J."/>
            <person name="Fawaz M.N."/>
            <person name="Korlach J."/>
            <person name="Tsai Y.C."/>
        </authorList>
    </citation>
    <scope>NUCLEOTIDE SEQUENCE [LARGE SCALE GENOMIC DNA]</scope>
    <source>
        <strain evidence="4 5">KBS708</strain>
    </source>
</reference>
<dbReference type="PANTHER" id="PTHR43155:SF2">
    <property type="entry name" value="CYCLIC DI-GMP PHOSPHODIESTERASE PA4108"/>
    <property type="match status" value="1"/>
</dbReference>
<dbReference type="InterPro" id="IPR003607">
    <property type="entry name" value="HD/PDEase_dom"/>
</dbReference>
<accession>W0RH90</accession>
<name>W0RH90_9BACT</name>
<dbReference type="OrthoDB" id="9804747at2"/>
<dbReference type="InterPro" id="IPR037522">
    <property type="entry name" value="HD_GYP_dom"/>
</dbReference>
<evidence type="ECO:0000313" key="5">
    <source>
        <dbReference type="Proteomes" id="UP000019151"/>
    </source>
</evidence>
<feature type="domain" description="HD-GYP" evidence="3">
    <location>
        <begin position="27"/>
        <end position="223"/>
    </location>
</feature>
<dbReference type="SMART" id="SM00471">
    <property type="entry name" value="HDc"/>
    <property type="match status" value="1"/>
</dbReference>
<dbReference type="Proteomes" id="UP000019151">
    <property type="component" value="Chromosome"/>
</dbReference>
<gene>
    <name evidence="4" type="ORF">J421_2619</name>
</gene>
<dbReference type="InParanoid" id="W0RH90"/>
<dbReference type="RefSeq" id="WP_025411626.1">
    <property type="nucleotide sequence ID" value="NZ_CP007128.1"/>
</dbReference>
<dbReference type="PANTHER" id="PTHR43155">
    <property type="entry name" value="CYCLIC DI-GMP PHOSPHODIESTERASE PA4108-RELATED"/>
    <property type="match status" value="1"/>
</dbReference>
<dbReference type="EMBL" id="CP007128">
    <property type="protein sequence ID" value="AHG90156.1"/>
    <property type="molecule type" value="Genomic_DNA"/>
</dbReference>
<dbReference type="PROSITE" id="PS51831">
    <property type="entry name" value="HD"/>
    <property type="match status" value="1"/>
</dbReference>
<keyword evidence="4" id="KW-0378">Hydrolase</keyword>
<feature type="compositionally biased region" description="Basic residues" evidence="1">
    <location>
        <begin position="223"/>
        <end position="237"/>
    </location>
</feature>
<keyword evidence="5" id="KW-1185">Reference proteome</keyword>
<dbReference type="eggNOG" id="COG2206">
    <property type="taxonomic scope" value="Bacteria"/>
</dbReference>
<dbReference type="KEGG" id="gba:J421_2619"/>
<dbReference type="HOGENOM" id="CLU_000445_92_3_0"/>
<evidence type="ECO:0000256" key="1">
    <source>
        <dbReference type="SAM" id="MobiDB-lite"/>
    </source>
</evidence>
<dbReference type="InterPro" id="IPR006674">
    <property type="entry name" value="HD_domain"/>
</dbReference>
<evidence type="ECO:0000259" key="2">
    <source>
        <dbReference type="PROSITE" id="PS51831"/>
    </source>
</evidence>
<sequence length="263" mass="29129">MYRLVLATAGALAGATVAHAHHRRRRAERLAAATLETLLNAVDANDAVTGAHVRRVAAYSLIVACALGLDKHRQREIERVALFHDIGKLHAALFDIIHDASGLTKEERRAVATHPQRGAEVLEPLATFYPALAEGVLAHHERWDGSGYPRGLKGEAIPLTSRIVALADTFDAITAPRRYHRGENVAKALDVIRNGSGTQFDPVLADVFLRQSVVDEITEAMRHAHAKARRRPRPNRRRSAERGAPDVSFRWRDQIVRPRAEHP</sequence>
<proteinExistence type="predicted"/>
<dbReference type="SUPFAM" id="SSF109604">
    <property type="entry name" value="HD-domain/PDEase-like"/>
    <property type="match status" value="1"/>
</dbReference>
<dbReference type="PROSITE" id="PS51832">
    <property type="entry name" value="HD_GYP"/>
    <property type="match status" value="1"/>
</dbReference>
<feature type="domain" description="HD" evidence="2">
    <location>
        <begin position="49"/>
        <end position="173"/>
    </location>
</feature>
<dbReference type="AlphaFoldDB" id="W0RH90"/>
<protein>
    <submittedName>
        <fullName evidence="4">Metal-dependent phosphohydrolase HD region</fullName>
    </submittedName>
</protein>
<feature type="region of interest" description="Disordered" evidence="1">
    <location>
        <begin position="223"/>
        <end position="263"/>
    </location>
</feature>
<dbReference type="Gene3D" id="1.10.3210.10">
    <property type="entry name" value="Hypothetical protein af1432"/>
    <property type="match status" value="1"/>
</dbReference>